<dbReference type="AlphaFoldDB" id="A0AA42BCE3"/>
<gene>
    <name evidence="4" type="ORF">EA795_05120</name>
    <name evidence="3" type="ORF">NJF43_00165</name>
</gene>
<dbReference type="InterPro" id="IPR004682">
    <property type="entry name" value="TRAP_DctP"/>
</dbReference>
<evidence type="ECO:0000313" key="6">
    <source>
        <dbReference type="Proteomes" id="UP001165292"/>
    </source>
</evidence>
<dbReference type="RefSeq" id="WP_014852891.1">
    <property type="nucleotide sequence ID" value="NZ_DALYPK010000009.1"/>
</dbReference>
<dbReference type="PANTHER" id="PTHR33376">
    <property type="match status" value="1"/>
</dbReference>
<proteinExistence type="predicted"/>
<evidence type="ECO:0000313" key="3">
    <source>
        <dbReference type="EMBL" id="MCO7543174.1"/>
    </source>
</evidence>
<reference evidence="3" key="2">
    <citation type="submission" date="2022-06" db="EMBL/GenBank/DDBJ databases">
        <title>Detection of beta-lactamases in bacteria of animal origin.</title>
        <authorList>
            <person name="Mlynarcik P."/>
            <person name="Zdarska V."/>
            <person name="Chudobova H."/>
            <person name="Prochazkova P."/>
            <person name="Hricova K."/>
            <person name="Mezerova K."/>
            <person name="Bardon J."/>
            <person name="Dolejska M."/>
            <person name="Sukkar I."/>
            <person name="Kolar M."/>
        </authorList>
    </citation>
    <scope>NUCLEOTIDE SEQUENCE</scope>
    <source>
        <strain evidence="3">S 300-3</strain>
    </source>
</reference>
<name>A0AA42BCE3_9GAMM</name>
<evidence type="ECO:0000313" key="4">
    <source>
        <dbReference type="EMBL" id="RMI02272.1"/>
    </source>
</evidence>
<dbReference type="EMBL" id="RFFL01000003">
    <property type="protein sequence ID" value="RMI02272.1"/>
    <property type="molecule type" value="Genomic_DNA"/>
</dbReference>
<feature type="signal peptide" evidence="2">
    <location>
        <begin position="1"/>
        <end position="24"/>
    </location>
</feature>
<dbReference type="GO" id="GO:0030288">
    <property type="term" value="C:outer membrane-bounded periplasmic space"/>
    <property type="evidence" value="ECO:0007669"/>
    <property type="project" value="InterPro"/>
</dbReference>
<dbReference type="PIRSF" id="PIRSF006470">
    <property type="entry name" value="DctB"/>
    <property type="match status" value="1"/>
</dbReference>
<evidence type="ECO:0000256" key="1">
    <source>
        <dbReference type="ARBA" id="ARBA00022729"/>
    </source>
</evidence>
<dbReference type="InterPro" id="IPR038404">
    <property type="entry name" value="TRAP_DctP_sf"/>
</dbReference>
<evidence type="ECO:0000256" key="2">
    <source>
        <dbReference type="SAM" id="SignalP"/>
    </source>
</evidence>
<dbReference type="NCBIfam" id="NF037995">
    <property type="entry name" value="TRAP_S1"/>
    <property type="match status" value="1"/>
</dbReference>
<dbReference type="Proteomes" id="UP000269134">
    <property type="component" value="Unassembled WGS sequence"/>
</dbReference>
<dbReference type="GO" id="GO:0030246">
    <property type="term" value="F:carbohydrate binding"/>
    <property type="evidence" value="ECO:0007669"/>
    <property type="project" value="TreeGrafter"/>
</dbReference>
<keyword evidence="5" id="KW-1185">Reference proteome</keyword>
<dbReference type="Proteomes" id="UP001165292">
    <property type="component" value="Unassembled WGS sequence"/>
</dbReference>
<dbReference type="CDD" id="cd13671">
    <property type="entry name" value="PBP2_TRAP_SBP_like_3"/>
    <property type="match status" value="1"/>
</dbReference>
<dbReference type="InterPro" id="IPR018389">
    <property type="entry name" value="DctP_fam"/>
</dbReference>
<dbReference type="Gene3D" id="3.40.190.170">
    <property type="entry name" value="Bacterial extracellular solute-binding protein, family 7"/>
    <property type="match status" value="1"/>
</dbReference>
<dbReference type="GO" id="GO:0055085">
    <property type="term" value="P:transmembrane transport"/>
    <property type="evidence" value="ECO:0007669"/>
    <property type="project" value="InterPro"/>
</dbReference>
<feature type="chain" id="PRO_5041364467" evidence="2">
    <location>
        <begin position="25"/>
        <end position="324"/>
    </location>
</feature>
<dbReference type="EMBL" id="JAMYBS010000001">
    <property type="protein sequence ID" value="MCO7543174.1"/>
    <property type="molecule type" value="Genomic_DNA"/>
</dbReference>
<comment type="caution">
    <text evidence="3">The sequence shown here is derived from an EMBL/GenBank/DDBJ whole genome shotgun (WGS) entry which is preliminary data.</text>
</comment>
<dbReference type="Pfam" id="PF03480">
    <property type="entry name" value="DctP"/>
    <property type="match status" value="1"/>
</dbReference>
<accession>A0AA42BCE3</accession>
<evidence type="ECO:0000313" key="5">
    <source>
        <dbReference type="Proteomes" id="UP000269134"/>
    </source>
</evidence>
<dbReference type="NCBIfam" id="TIGR00787">
    <property type="entry name" value="dctP"/>
    <property type="match status" value="1"/>
</dbReference>
<dbReference type="GeneID" id="84608413"/>
<sequence length="324" mass="35909">MNFKRKLLIAALPFALGLQGLAQAATTLKLAEVHPAGYPTVVALENLGKKLEEATDGELKYRMFSGGVLGSEKEVVEQLQIGAVQMTRVSLGTLGPVVSDVNAFNMPFVFRDHEHMRKIIDGEIGQELLDKITASEFNMVGLAWMDGGVRNLYSKEPVRNIDDLKGMKIRVIGNPLFIDTLNAMGAQGVAMDTAEIFSALQTGVVDGAENNPPTLLEHNHYRTAKYYTLTGHLILPEPIVMSKTTWNKLTPEQQEMVKKFAKEAQLEERKLWDEKTASSEEKLKAAGVEFIEVDKQPFYEATAPVREKYGAAYADLIKRIEAVQ</sequence>
<dbReference type="PANTHER" id="PTHR33376:SF2">
    <property type="entry name" value="DICARBOXYLATE-BINDING PERIPLASMIC PROTEIN"/>
    <property type="match status" value="1"/>
</dbReference>
<organism evidence="3 6">
    <name type="scientific">Stutzerimonas nitrititolerans</name>
    <dbReference type="NCBI Taxonomy" id="2482751"/>
    <lineage>
        <taxon>Bacteria</taxon>
        <taxon>Pseudomonadati</taxon>
        <taxon>Pseudomonadota</taxon>
        <taxon>Gammaproteobacteria</taxon>
        <taxon>Pseudomonadales</taxon>
        <taxon>Pseudomonadaceae</taxon>
        <taxon>Stutzerimonas</taxon>
    </lineage>
</organism>
<keyword evidence="1 2" id="KW-0732">Signal</keyword>
<protein>
    <submittedName>
        <fullName evidence="3">TRAP transporter substrate-binding protein</fullName>
    </submittedName>
</protein>
<reference evidence="4 5" key="1">
    <citation type="submission" date="2018-10" db="EMBL/GenBank/DDBJ databases">
        <title>Pseudomonas sp. GL14 genome.</title>
        <authorList>
            <person name="Peng J."/>
            <person name="Liu Z.-P."/>
        </authorList>
    </citation>
    <scope>NUCLEOTIDE SEQUENCE [LARGE SCALE GENOMIC DNA]</scope>
    <source>
        <strain evidence="4 5">GL14</strain>
    </source>
</reference>